<keyword evidence="2 4" id="KW-0689">Ribosomal protein</keyword>
<evidence type="ECO:0000256" key="2">
    <source>
        <dbReference type="ARBA" id="ARBA00022980"/>
    </source>
</evidence>
<comment type="caution">
    <text evidence="6">The sequence shown here is derived from an EMBL/GenBank/DDBJ whole genome shotgun (WGS) entry which is preliminary data.</text>
</comment>
<dbReference type="InterPro" id="IPR001648">
    <property type="entry name" value="Ribosomal_bS18"/>
</dbReference>
<comment type="function">
    <text evidence="4">Binds as a heterodimer with protein bS6 to the central domain of the 16S rRNA, where it helps stabilize the platform of the 30S subunit.</text>
</comment>
<name>A0A1F5G5P6_9BACT</name>
<evidence type="ECO:0000256" key="4">
    <source>
        <dbReference type="HAMAP-Rule" id="MF_00270"/>
    </source>
</evidence>
<dbReference type="PANTHER" id="PTHR13479:SF40">
    <property type="entry name" value="SMALL RIBOSOMAL SUBUNIT PROTEIN BS18M"/>
    <property type="match status" value="1"/>
</dbReference>
<accession>A0A1F5G5P6</accession>
<dbReference type="PANTHER" id="PTHR13479">
    <property type="entry name" value="30S RIBOSOMAL PROTEIN S18"/>
    <property type="match status" value="1"/>
</dbReference>
<sequence>MPRPTIRLGRAKHCPLCKGDIAVDYKEVVLLRKYLSERGKILGRAKTGICARHQRQVTKGIKRARYMALLPFSQT</sequence>
<protein>
    <recommendedName>
        <fullName evidence="4">Small ribosomal subunit protein bS18</fullName>
    </recommendedName>
</protein>
<evidence type="ECO:0000256" key="1">
    <source>
        <dbReference type="ARBA" id="ARBA00005589"/>
    </source>
</evidence>
<dbReference type="GO" id="GO:0022627">
    <property type="term" value="C:cytosolic small ribosomal subunit"/>
    <property type="evidence" value="ECO:0007669"/>
    <property type="project" value="TreeGrafter"/>
</dbReference>
<evidence type="ECO:0000256" key="5">
    <source>
        <dbReference type="RuleBase" id="RU003910"/>
    </source>
</evidence>
<dbReference type="SUPFAM" id="SSF46911">
    <property type="entry name" value="Ribosomal protein S18"/>
    <property type="match status" value="1"/>
</dbReference>
<dbReference type="GO" id="GO:0003735">
    <property type="term" value="F:structural constituent of ribosome"/>
    <property type="evidence" value="ECO:0007669"/>
    <property type="project" value="InterPro"/>
</dbReference>
<comment type="similarity">
    <text evidence="1 4 5">Belongs to the bacterial ribosomal protein bS18 family.</text>
</comment>
<keyword evidence="3 4" id="KW-0687">Ribonucleoprotein</keyword>
<dbReference type="PRINTS" id="PR00974">
    <property type="entry name" value="RIBOSOMALS18"/>
</dbReference>
<keyword evidence="4" id="KW-0694">RNA-binding</keyword>
<dbReference type="EMBL" id="MFAZ01000018">
    <property type="protein sequence ID" value="OGD87159.1"/>
    <property type="molecule type" value="Genomic_DNA"/>
</dbReference>
<proteinExistence type="inferred from homology"/>
<evidence type="ECO:0000313" key="6">
    <source>
        <dbReference type="EMBL" id="OGD87159.1"/>
    </source>
</evidence>
<dbReference type="Gene3D" id="4.10.640.10">
    <property type="entry name" value="Ribosomal protein S18"/>
    <property type="match status" value="1"/>
</dbReference>
<dbReference type="NCBIfam" id="TIGR00165">
    <property type="entry name" value="S18"/>
    <property type="match status" value="1"/>
</dbReference>
<dbReference type="HAMAP" id="MF_00270">
    <property type="entry name" value="Ribosomal_bS18"/>
    <property type="match status" value="1"/>
</dbReference>
<organism evidence="6 7">
    <name type="scientific">Candidatus Curtissbacteria bacterium RIFCSPHIGHO2_01_FULL_41_11</name>
    <dbReference type="NCBI Taxonomy" id="1797711"/>
    <lineage>
        <taxon>Bacteria</taxon>
        <taxon>Candidatus Curtissiibacteriota</taxon>
    </lineage>
</organism>
<dbReference type="STRING" id="1797711.A2870_03335"/>
<reference evidence="6 7" key="1">
    <citation type="journal article" date="2016" name="Nat. Commun.">
        <title>Thousands of microbial genomes shed light on interconnected biogeochemical processes in an aquifer system.</title>
        <authorList>
            <person name="Anantharaman K."/>
            <person name="Brown C.T."/>
            <person name="Hug L.A."/>
            <person name="Sharon I."/>
            <person name="Castelle C.J."/>
            <person name="Probst A.J."/>
            <person name="Thomas B.C."/>
            <person name="Singh A."/>
            <person name="Wilkins M.J."/>
            <person name="Karaoz U."/>
            <person name="Brodie E.L."/>
            <person name="Williams K.H."/>
            <person name="Hubbard S.S."/>
            <person name="Banfield J.F."/>
        </authorList>
    </citation>
    <scope>NUCLEOTIDE SEQUENCE [LARGE SCALE GENOMIC DNA]</scope>
</reference>
<evidence type="ECO:0000313" key="7">
    <source>
        <dbReference type="Proteomes" id="UP000179102"/>
    </source>
</evidence>
<gene>
    <name evidence="4" type="primary">rpsR</name>
    <name evidence="6" type="ORF">A2870_03335</name>
</gene>
<evidence type="ECO:0000256" key="3">
    <source>
        <dbReference type="ARBA" id="ARBA00023274"/>
    </source>
</evidence>
<dbReference type="GO" id="GO:0006412">
    <property type="term" value="P:translation"/>
    <property type="evidence" value="ECO:0007669"/>
    <property type="project" value="UniProtKB-UniRule"/>
</dbReference>
<dbReference type="GO" id="GO:0070181">
    <property type="term" value="F:small ribosomal subunit rRNA binding"/>
    <property type="evidence" value="ECO:0007669"/>
    <property type="project" value="TreeGrafter"/>
</dbReference>
<dbReference type="Proteomes" id="UP000179102">
    <property type="component" value="Unassembled WGS sequence"/>
</dbReference>
<keyword evidence="4" id="KW-0699">rRNA-binding</keyword>
<comment type="subunit">
    <text evidence="4">Part of the 30S ribosomal subunit. Forms a tight heterodimer with protein bS6.</text>
</comment>
<dbReference type="AlphaFoldDB" id="A0A1F5G5P6"/>
<dbReference type="InterPro" id="IPR036870">
    <property type="entry name" value="Ribosomal_bS18_sf"/>
</dbReference>
<dbReference type="Pfam" id="PF01084">
    <property type="entry name" value="Ribosomal_S18"/>
    <property type="match status" value="1"/>
</dbReference>